<accession>A0A2X0N0R0</accession>
<evidence type="ECO:0000313" key="2">
    <source>
        <dbReference type="EMBL" id="SGY57494.1"/>
    </source>
</evidence>
<gene>
    <name evidence="2" type="primary">BQ5605_C006g04280</name>
    <name evidence="2" type="ORF">BQ5605_C006G04280</name>
</gene>
<feature type="region of interest" description="Disordered" evidence="1">
    <location>
        <begin position="301"/>
        <end position="339"/>
    </location>
</feature>
<feature type="region of interest" description="Disordered" evidence="1">
    <location>
        <begin position="33"/>
        <end position="77"/>
    </location>
</feature>
<reference evidence="2 3" key="1">
    <citation type="submission" date="2016-11" db="EMBL/GenBank/DDBJ databases">
        <authorList>
            <person name="Jaros S."/>
            <person name="Januszkiewicz K."/>
            <person name="Wedrychowicz H."/>
        </authorList>
    </citation>
    <scope>NUCLEOTIDE SEQUENCE [LARGE SCALE GENOMIC DNA]</scope>
</reference>
<dbReference type="EMBL" id="FQNC01000044">
    <property type="protein sequence ID" value="SGY57494.1"/>
    <property type="molecule type" value="Genomic_DNA"/>
</dbReference>
<dbReference type="AlphaFoldDB" id="A0A2X0N0R0"/>
<keyword evidence="3" id="KW-1185">Reference proteome</keyword>
<evidence type="ECO:0000256" key="1">
    <source>
        <dbReference type="SAM" id="MobiDB-lite"/>
    </source>
</evidence>
<feature type="compositionally biased region" description="Acidic residues" evidence="1">
    <location>
        <begin position="608"/>
        <end position="629"/>
    </location>
</feature>
<feature type="compositionally biased region" description="Acidic residues" evidence="1">
    <location>
        <begin position="308"/>
        <end position="330"/>
    </location>
</feature>
<feature type="compositionally biased region" description="Polar residues" evidence="1">
    <location>
        <begin position="55"/>
        <end position="68"/>
    </location>
</feature>
<organism evidence="2 3">
    <name type="scientific">Microbotryum silenes-dioicae</name>
    <dbReference type="NCBI Taxonomy" id="796604"/>
    <lineage>
        <taxon>Eukaryota</taxon>
        <taxon>Fungi</taxon>
        <taxon>Dikarya</taxon>
        <taxon>Basidiomycota</taxon>
        <taxon>Pucciniomycotina</taxon>
        <taxon>Microbotryomycetes</taxon>
        <taxon>Microbotryales</taxon>
        <taxon>Microbotryaceae</taxon>
        <taxon>Microbotryum</taxon>
    </lineage>
</organism>
<sequence>MYQHTVVSAAPACGVGIPIRSHVQALCAPTRWRSHPTTTSSCAKARKGERAGLESRSNPSSPTFSQGKVQLPPPLRHNPECRQLREGSDSEAIALRENARSYNNALSLTLLAAHFDQTRLGILGPRIPVVNQRSSLCSNVADRPSRHRHSTWTQRRRQSHTKAYFDQARVRLAQAGDTAKEWVLRLCLPPGRDRRTHNLPPPSTEMTMLICDSDTNTGDRGPQELIVQVRSHRCPDGRPKYQVVSSLHPSAMPLRYPTLFAAEENSSHLNTPLCGFHQAGPPIARNREQIDNGVQLREVLPVSVWMTNEEDKDRDDEDEDREEGDEEDGDGERPVKGSRWRVSRSQFFAHYLPKATSTSQSRIAPNVPSWTIPGCDGVRCQTWKASAAHHDDVRPRLTGNQGCTGADKACNRPDLIARVFEAKSGNKRHAGCFGNECKMNGFCFFAVFRITRLCHPRARTGRYVNRRKVEYFRDQAILAPKDSQVIRNDRSLLLTRLHTRVLEAIILTRDRAGQPLLLPRITLKTGSSAELPFTLHRTQFHTANAQLRVLRLFVHFVARVEEQSVLETISNFFTPAVATPIPVSLVQAFMEDVAAATVGRLSKRKLDDDSDDSDDSDDDDDDDDDDDELGVLRIRERSPPMNVGAVQI</sequence>
<name>A0A2X0N0R0_9BASI</name>
<evidence type="ECO:0000313" key="3">
    <source>
        <dbReference type="Proteomes" id="UP000249464"/>
    </source>
</evidence>
<proteinExistence type="predicted"/>
<protein>
    <submittedName>
        <fullName evidence="2">BQ5605_C006g04280 protein</fullName>
    </submittedName>
</protein>
<feature type="region of interest" description="Disordered" evidence="1">
    <location>
        <begin position="604"/>
        <end position="648"/>
    </location>
</feature>
<dbReference type="Proteomes" id="UP000249464">
    <property type="component" value="Unassembled WGS sequence"/>
</dbReference>